<reference evidence="2" key="1">
    <citation type="journal article" date="2019" name="Int. J. Syst. Evol. Microbiol.">
        <title>The Global Catalogue of Microorganisms (GCM) 10K type strain sequencing project: providing services to taxonomists for standard genome sequencing and annotation.</title>
        <authorList>
            <consortium name="The Broad Institute Genomics Platform"/>
            <consortium name="The Broad Institute Genome Sequencing Center for Infectious Disease"/>
            <person name="Wu L."/>
            <person name="Ma J."/>
        </authorList>
    </citation>
    <scope>NUCLEOTIDE SEQUENCE [LARGE SCALE GENOMIC DNA]</scope>
    <source>
        <strain evidence="2">CGMCC 1.12990</strain>
    </source>
</reference>
<dbReference type="RefSeq" id="WP_188557053.1">
    <property type="nucleotide sequence ID" value="NZ_BMGS01000003.1"/>
</dbReference>
<protein>
    <submittedName>
        <fullName evidence="1">Uncharacterized protein</fullName>
    </submittedName>
</protein>
<sequence length="97" mass="11140">MRPALKRLQLIERHLLGHPTATEAAAWQVQLFTDPELATDTEAQHLLYQGLQLAGRKQLRQELDLIHAQLAGTARRQRWLQAALHAVRRVLPQALRR</sequence>
<accession>A0ABQ1WRR5</accession>
<keyword evidence="2" id="KW-1185">Reference proteome</keyword>
<dbReference type="EMBL" id="BMGS01000003">
    <property type="protein sequence ID" value="GGG38491.1"/>
    <property type="molecule type" value="Genomic_DNA"/>
</dbReference>
<dbReference type="Proteomes" id="UP000601361">
    <property type="component" value="Unassembled WGS sequence"/>
</dbReference>
<proteinExistence type="predicted"/>
<evidence type="ECO:0000313" key="1">
    <source>
        <dbReference type="EMBL" id="GGG38491.1"/>
    </source>
</evidence>
<organism evidence="1 2">
    <name type="scientific">Hymenobacter glacieicola</name>
    <dbReference type="NCBI Taxonomy" id="1562124"/>
    <lineage>
        <taxon>Bacteria</taxon>
        <taxon>Pseudomonadati</taxon>
        <taxon>Bacteroidota</taxon>
        <taxon>Cytophagia</taxon>
        <taxon>Cytophagales</taxon>
        <taxon>Hymenobacteraceae</taxon>
        <taxon>Hymenobacter</taxon>
    </lineage>
</organism>
<comment type="caution">
    <text evidence="1">The sequence shown here is derived from an EMBL/GenBank/DDBJ whole genome shotgun (WGS) entry which is preliminary data.</text>
</comment>
<name>A0ABQ1WRR5_9BACT</name>
<evidence type="ECO:0000313" key="2">
    <source>
        <dbReference type="Proteomes" id="UP000601361"/>
    </source>
</evidence>
<gene>
    <name evidence="1" type="ORF">GCM10011378_13470</name>
</gene>